<evidence type="ECO:0000256" key="3">
    <source>
        <dbReference type="ARBA" id="ARBA00022801"/>
    </source>
</evidence>
<name>A0AAD4W2H0_PRUDU</name>
<comment type="similarity">
    <text evidence="1">Belongs to the peptidase C48 family.</text>
</comment>
<evidence type="ECO:0000259" key="4">
    <source>
        <dbReference type="Pfam" id="PF02902"/>
    </source>
</evidence>
<gene>
    <name evidence="5" type="ORF">L3X38_024410</name>
</gene>
<feature type="domain" description="Ubiquitin-like protease family profile" evidence="4">
    <location>
        <begin position="141"/>
        <end position="256"/>
    </location>
</feature>
<dbReference type="AlphaFoldDB" id="A0AAD4W2H0"/>
<protein>
    <recommendedName>
        <fullName evidence="4">Ubiquitin-like protease family profile domain-containing protein</fullName>
    </recommendedName>
</protein>
<dbReference type="GO" id="GO:0006508">
    <property type="term" value="P:proteolysis"/>
    <property type="evidence" value="ECO:0007669"/>
    <property type="project" value="UniProtKB-KW"/>
</dbReference>
<dbReference type="InterPro" id="IPR003653">
    <property type="entry name" value="Peptidase_C48_C"/>
</dbReference>
<organism evidence="5 6">
    <name type="scientific">Prunus dulcis</name>
    <name type="common">Almond</name>
    <name type="synonym">Amygdalus dulcis</name>
    <dbReference type="NCBI Taxonomy" id="3755"/>
    <lineage>
        <taxon>Eukaryota</taxon>
        <taxon>Viridiplantae</taxon>
        <taxon>Streptophyta</taxon>
        <taxon>Embryophyta</taxon>
        <taxon>Tracheophyta</taxon>
        <taxon>Spermatophyta</taxon>
        <taxon>Magnoliopsida</taxon>
        <taxon>eudicotyledons</taxon>
        <taxon>Gunneridae</taxon>
        <taxon>Pentapetalae</taxon>
        <taxon>rosids</taxon>
        <taxon>fabids</taxon>
        <taxon>Rosales</taxon>
        <taxon>Rosaceae</taxon>
        <taxon>Amygdaloideae</taxon>
        <taxon>Amygdaleae</taxon>
        <taxon>Prunus</taxon>
    </lineage>
</organism>
<evidence type="ECO:0000313" key="5">
    <source>
        <dbReference type="EMBL" id="KAI5334277.1"/>
    </source>
</evidence>
<dbReference type="SUPFAM" id="SSF54001">
    <property type="entry name" value="Cysteine proteinases"/>
    <property type="match status" value="1"/>
</dbReference>
<keyword evidence="6" id="KW-1185">Reference proteome</keyword>
<proteinExistence type="inferred from homology"/>
<evidence type="ECO:0000313" key="6">
    <source>
        <dbReference type="Proteomes" id="UP001054821"/>
    </source>
</evidence>
<dbReference type="EMBL" id="JAJFAZ020000004">
    <property type="protein sequence ID" value="KAI5334277.1"/>
    <property type="molecule type" value="Genomic_DNA"/>
</dbReference>
<reference evidence="5 6" key="1">
    <citation type="journal article" date="2022" name="G3 (Bethesda)">
        <title>Whole-genome sequence and methylome profiling of the almond [Prunus dulcis (Mill.) D.A. Webb] cultivar 'Nonpareil'.</title>
        <authorList>
            <person name="D'Amico-Willman K.M."/>
            <person name="Ouma W.Z."/>
            <person name="Meulia T."/>
            <person name="Sideli G.M."/>
            <person name="Gradziel T.M."/>
            <person name="Fresnedo-Ramirez J."/>
        </authorList>
    </citation>
    <scope>NUCLEOTIDE SEQUENCE [LARGE SCALE GENOMIC DNA]</scope>
    <source>
        <strain evidence="5">Clone GOH B32 T37-40</strain>
    </source>
</reference>
<keyword evidence="3" id="KW-0378">Hydrolase</keyword>
<keyword evidence="2" id="KW-0645">Protease</keyword>
<sequence>MSVSAATATPPCFDPSKSVPIQDVKAVIEFCTAWKNDISAEVQLESFSVGADFFYRLVNETEWISSRHLDMATFLIRKRQLSHPLVFGTDWTTADCCLQQFLEPFKPTAKKRGSKKAAASNTVDLPPSKLKNIHHFVRGTCQHGHTATVYDSYVAFTKCSKLVTLLHPISDTLARVLYDMHFYEDSEVEEVKQKGLKMSMFTPFSVCSIADVPQQRDGTSCGILTVKFIEHLSAGISVDKVDPLKIKYYRLKLAIEGYTSTILRKNGKLSELIGELQPLFNGTGEQSEGDFYAIASQLR</sequence>
<dbReference type="Pfam" id="PF02902">
    <property type="entry name" value="Peptidase_C48"/>
    <property type="match status" value="1"/>
</dbReference>
<comment type="caution">
    <text evidence="5">The sequence shown here is derived from an EMBL/GenBank/DDBJ whole genome shotgun (WGS) entry which is preliminary data.</text>
</comment>
<dbReference type="Gene3D" id="3.40.395.10">
    <property type="entry name" value="Adenoviral Proteinase, Chain A"/>
    <property type="match status" value="1"/>
</dbReference>
<evidence type="ECO:0000256" key="2">
    <source>
        <dbReference type="ARBA" id="ARBA00022670"/>
    </source>
</evidence>
<dbReference type="Proteomes" id="UP001054821">
    <property type="component" value="Chromosome 4"/>
</dbReference>
<accession>A0AAD4W2H0</accession>
<dbReference type="GO" id="GO:0008234">
    <property type="term" value="F:cysteine-type peptidase activity"/>
    <property type="evidence" value="ECO:0007669"/>
    <property type="project" value="InterPro"/>
</dbReference>
<evidence type="ECO:0000256" key="1">
    <source>
        <dbReference type="ARBA" id="ARBA00005234"/>
    </source>
</evidence>
<dbReference type="InterPro" id="IPR038765">
    <property type="entry name" value="Papain-like_cys_pep_sf"/>
</dbReference>